<evidence type="ECO:0000313" key="1">
    <source>
        <dbReference type="EMBL" id="MDF2260573.1"/>
    </source>
</evidence>
<dbReference type="RefSeq" id="WP_275821297.1">
    <property type="nucleotide sequence ID" value="NZ_JARHTQ010000036.1"/>
</dbReference>
<comment type="caution">
    <text evidence="1">The sequence shown here is derived from an EMBL/GenBank/DDBJ whole genome shotgun (WGS) entry which is preliminary data.</text>
</comment>
<sequence length="221" mass="24678">MDDREEALIRACDLLGDLPLTVDPMLLREPRTLNSVLDEILGRGCTALISDHRLRHHARVGFDGAELVYRANERKLPAVLYSAHVEDDEATSIREWRYRIPRVVQKGPHSVEAIPEALQTAAAEVAGRRALERRGFLTPVRVVDVHRDGYPTVDVTVTAWKPDTVVTIPLTRLPATHQSASSSLIGTVFLGKVNFYAESEAELFFHDLELAPDPPADWNTE</sequence>
<accession>A0ABT5Z9R2</accession>
<keyword evidence="2" id="KW-1185">Reference proteome</keyword>
<dbReference type="EMBL" id="JARHTQ010000036">
    <property type="protein sequence ID" value="MDF2260573.1"/>
    <property type="molecule type" value="Genomic_DNA"/>
</dbReference>
<dbReference type="Proteomes" id="UP001220022">
    <property type="component" value="Unassembled WGS sequence"/>
</dbReference>
<organism evidence="1 2">
    <name type="scientific">Streptantibioticus ferralitis</name>
    <dbReference type="NCBI Taxonomy" id="236510"/>
    <lineage>
        <taxon>Bacteria</taxon>
        <taxon>Bacillati</taxon>
        <taxon>Actinomycetota</taxon>
        <taxon>Actinomycetes</taxon>
        <taxon>Kitasatosporales</taxon>
        <taxon>Streptomycetaceae</taxon>
        <taxon>Streptantibioticus</taxon>
    </lineage>
</organism>
<reference evidence="1 2" key="1">
    <citation type="submission" date="2023-03" db="EMBL/GenBank/DDBJ databases">
        <title>Draft genome sequence of type strain Streptomyces ferralitis JCM 14344.</title>
        <authorList>
            <person name="Klaysubun C."/>
            <person name="Duangmal K."/>
        </authorList>
    </citation>
    <scope>NUCLEOTIDE SEQUENCE [LARGE SCALE GENOMIC DNA]</scope>
    <source>
        <strain evidence="1 2">JCM 14344</strain>
    </source>
</reference>
<gene>
    <name evidence="1" type="ORF">P2L57_34160</name>
</gene>
<protein>
    <submittedName>
        <fullName evidence="1">Uncharacterized protein</fullName>
    </submittedName>
</protein>
<evidence type="ECO:0000313" key="2">
    <source>
        <dbReference type="Proteomes" id="UP001220022"/>
    </source>
</evidence>
<name>A0ABT5Z9R2_9ACTN</name>
<proteinExistence type="predicted"/>